<evidence type="ECO:0000313" key="2">
    <source>
        <dbReference type="Proteomes" id="UP001064048"/>
    </source>
</evidence>
<accession>A0ACC0J8A2</accession>
<reference evidence="1 2" key="1">
    <citation type="journal article" date="2022" name="Genome Biol. Evol.">
        <title>The Spruce Budworm Genome: Reconstructing the Evolutionary History of Antifreeze Proteins.</title>
        <authorList>
            <person name="Beliveau C."/>
            <person name="Gagne P."/>
            <person name="Picq S."/>
            <person name="Vernygora O."/>
            <person name="Keeling C.I."/>
            <person name="Pinkney K."/>
            <person name="Doucet D."/>
            <person name="Wen F."/>
            <person name="Johnston J.S."/>
            <person name="Maaroufi H."/>
            <person name="Boyle B."/>
            <person name="Laroche J."/>
            <person name="Dewar K."/>
            <person name="Juretic N."/>
            <person name="Blackburn G."/>
            <person name="Nisole A."/>
            <person name="Brunet B."/>
            <person name="Brandao M."/>
            <person name="Lumley L."/>
            <person name="Duan J."/>
            <person name="Quan G."/>
            <person name="Lucarotti C.J."/>
            <person name="Roe A.D."/>
            <person name="Sperling F.A.H."/>
            <person name="Levesque R.C."/>
            <person name="Cusson M."/>
        </authorList>
    </citation>
    <scope>NUCLEOTIDE SEQUENCE [LARGE SCALE GENOMIC DNA]</scope>
    <source>
        <strain evidence="1">Glfc:IPQL:Cfum</strain>
    </source>
</reference>
<gene>
    <name evidence="1" type="ORF">MSG28_008781</name>
</gene>
<dbReference type="Proteomes" id="UP001064048">
    <property type="component" value="Chromosome 14"/>
</dbReference>
<evidence type="ECO:0000313" key="1">
    <source>
        <dbReference type="EMBL" id="KAI8420240.1"/>
    </source>
</evidence>
<proteinExistence type="predicted"/>
<protein>
    <submittedName>
        <fullName evidence="1">Uncharacterized protein</fullName>
    </submittedName>
</protein>
<name>A0ACC0J8A2_CHOFU</name>
<dbReference type="EMBL" id="CM046114">
    <property type="protein sequence ID" value="KAI8420240.1"/>
    <property type="molecule type" value="Genomic_DNA"/>
</dbReference>
<keyword evidence="2" id="KW-1185">Reference proteome</keyword>
<sequence length="256" mass="28948">MPSALCASLGRLLMPKGRTCHAHPDYECSEVKAMYEQFLAEIPITLKTKCKMQTQSPCNTSDVRNLAQNLFESTVFDHKGISGGNNSDTALKSTIKNETFLIPPNSRFYCGCVSEQCKKLAGEKFELIVADPPWWNKYIRRLKNANDKLRCSLLNSNYSLSLLRSQRIWTLQEKCLMNVAMESSNEAGIVIQVHSSLEKKAIFTIIISAIRRHCWTESSPINLQLLWLEAACIHSEPAALTMLSIHLVDGDRQRER</sequence>
<organism evidence="1 2">
    <name type="scientific">Choristoneura fumiferana</name>
    <name type="common">Spruce budworm moth</name>
    <name type="synonym">Archips fumiferana</name>
    <dbReference type="NCBI Taxonomy" id="7141"/>
    <lineage>
        <taxon>Eukaryota</taxon>
        <taxon>Metazoa</taxon>
        <taxon>Ecdysozoa</taxon>
        <taxon>Arthropoda</taxon>
        <taxon>Hexapoda</taxon>
        <taxon>Insecta</taxon>
        <taxon>Pterygota</taxon>
        <taxon>Neoptera</taxon>
        <taxon>Endopterygota</taxon>
        <taxon>Lepidoptera</taxon>
        <taxon>Glossata</taxon>
        <taxon>Ditrysia</taxon>
        <taxon>Tortricoidea</taxon>
        <taxon>Tortricidae</taxon>
        <taxon>Tortricinae</taxon>
        <taxon>Choristoneura</taxon>
    </lineage>
</organism>
<comment type="caution">
    <text evidence="1">The sequence shown here is derived from an EMBL/GenBank/DDBJ whole genome shotgun (WGS) entry which is preliminary data.</text>
</comment>